<dbReference type="Proteomes" id="UP001500979">
    <property type="component" value="Unassembled WGS sequence"/>
</dbReference>
<dbReference type="GO" id="GO:0016787">
    <property type="term" value="F:hydrolase activity"/>
    <property type="evidence" value="ECO:0007669"/>
    <property type="project" value="UniProtKB-KW"/>
</dbReference>
<keyword evidence="3" id="KW-1185">Reference proteome</keyword>
<evidence type="ECO:0000313" key="3">
    <source>
        <dbReference type="Proteomes" id="UP001500979"/>
    </source>
</evidence>
<dbReference type="EMBL" id="BAAAUX010000020">
    <property type="protein sequence ID" value="GAA2808979.1"/>
    <property type="molecule type" value="Genomic_DNA"/>
</dbReference>
<proteinExistence type="predicted"/>
<dbReference type="InterPro" id="IPR029058">
    <property type="entry name" value="AB_hydrolase_fold"/>
</dbReference>
<dbReference type="Pfam" id="PF20408">
    <property type="entry name" value="Abhydrolase_11"/>
    <property type="match status" value="1"/>
</dbReference>
<dbReference type="RefSeq" id="WP_344683710.1">
    <property type="nucleotide sequence ID" value="NZ_BAAAUX010000020.1"/>
</dbReference>
<feature type="domain" description="KANL3/Tex30 alpha/beta hydrolase-like" evidence="1">
    <location>
        <begin position="84"/>
        <end position="188"/>
    </location>
</feature>
<reference evidence="2 3" key="1">
    <citation type="journal article" date="2019" name="Int. J. Syst. Evol. Microbiol.">
        <title>The Global Catalogue of Microorganisms (GCM) 10K type strain sequencing project: providing services to taxonomists for standard genome sequencing and annotation.</title>
        <authorList>
            <consortium name="The Broad Institute Genomics Platform"/>
            <consortium name="The Broad Institute Genome Sequencing Center for Infectious Disease"/>
            <person name="Wu L."/>
            <person name="Ma J."/>
        </authorList>
    </citation>
    <scope>NUCLEOTIDE SEQUENCE [LARGE SCALE GENOMIC DNA]</scope>
    <source>
        <strain evidence="2 3">JCM 9383</strain>
    </source>
</reference>
<name>A0ABN3VIN7_9PSEU</name>
<protein>
    <submittedName>
        <fullName evidence="2">Alpha/beta hydrolase</fullName>
    </submittedName>
</protein>
<dbReference type="Gene3D" id="3.40.50.1820">
    <property type="entry name" value="alpha/beta hydrolase"/>
    <property type="match status" value="1"/>
</dbReference>
<accession>A0ABN3VIN7</accession>
<evidence type="ECO:0000313" key="2">
    <source>
        <dbReference type="EMBL" id="GAA2808979.1"/>
    </source>
</evidence>
<dbReference type="InterPro" id="IPR046879">
    <property type="entry name" value="KANL3/Tex30_Abhydrolase"/>
</dbReference>
<comment type="caution">
    <text evidence="2">The sequence shown here is derived from an EMBL/GenBank/DDBJ whole genome shotgun (WGS) entry which is preliminary data.</text>
</comment>
<evidence type="ECO:0000259" key="1">
    <source>
        <dbReference type="Pfam" id="PF20408"/>
    </source>
</evidence>
<keyword evidence="2" id="KW-0378">Hydrolase</keyword>
<organism evidence="2 3">
    <name type="scientific">Saccharopolyspora taberi</name>
    <dbReference type="NCBI Taxonomy" id="60895"/>
    <lineage>
        <taxon>Bacteria</taxon>
        <taxon>Bacillati</taxon>
        <taxon>Actinomycetota</taxon>
        <taxon>Actinomycetes</taxon>
        <taxon>Pseudonocardiales</taxon>
        <taxon>Pseudonocardiaceae</taxon>
        <taxon>Saccharopolyspora</taxon>
    </lineage>
</organism>
<sequence length="208" mass="22723">MRFSTSGSAEPALRIMPGSGARTLVLVLHGGRITSSEPARTHHLAYQRMLPIARGVRRRTGSEVWLLRNRFRGWNAPDLHPVADARWALAEAARRHPGARIVVVGHSLGGRVALRVADADGVAGVCALAPWTEADDPVDQLAGRAVLIVHGDNDRITSPAASADYADRAGARLEVVRGSGHAMLRHRRTWDRLVHRFVADLVAEEERR</sequence>
<dbReference type="SUPFAM" id="SSF53474">
    <property type="entry name" value="alpha/beta-Hydrolases"/>
    <property type="match status" value="1"/>
</dbReference>
<gene>
    <name evidence="2" type="ORF">GCM10010470_50280</name>
</gene>